<organism evidence="2 3">
    <name type="scientific">Linum trigynum</name>
    <dbReference type="NCBI Taxonomy" id="586398"/>
    <lineage>
        <taxon>Eukaryota</taxon>
        <taxon>Viridiplantae</taxon>
        <taxon>Streptophyta</taxon>
        <taxon>Embryophyta</taxon>
        <taxon>Tracheophyta</taxon>
        <taxon>Spermatophyta</taxon>
        <taxon>Magnoliopsida</taxon>
        <taxon>eudicotyledons</taxon>
        <taxon>Gunneridae</taxon>
        <taxon>Pentapetalae</taxon>
        <taxon>rosids</taxon>
        <taxon>fabids</taxon>
        <taxon>Malpighiales</taxon>
        <taxon>Linaceae</taxon>
        <taxon>Linum</taxon>
    </lineage>
</organism>
<evidence type="ECO:0000256" key="1">
    <source>
        <dbReference type="SAM" id="MobiDB-lite"/>
    </source>
</evidence>
<sequence length="174" mass="20193">MATRGSFLGEEPKATTFESTGGVSKKLLPWKIPSPSKSPTPFDPIFFRRIPRVHRTPHSGNPISEPRIPLRSFTRPRRTPNQFHPKPPKLNNPWRLHNRKNQNETYPSRADLVVEVFSRSHEPDDFFPGLSKHQQGFLCFCFFNNDFHLQNPSPILIGVFPRIHMYLPKFKPGR</sequence>
<reference evidence="2 3" key="1">
    <citation type="submission" date="2024-04" db="EMBL/GenBank/DDBJ databases">
        <authorList>
            <person name="Fracassetti M."/>
        </authorList>
    </citation>
    <scope>NUCLEOTIDE SEQUENCE [LARGE SCALE GENOMIC DNA]</scope>
</reference>
<evidence type="ECO:0000313" key="2">
    <source>
        <dbReference type="EMBL" id="CAL1401591.1"/>
    </source>
</evidence>
<protein>
    <submittedName>
        <fullName evidence="2">Uncharacterized protein</fullName>
    </submittedName>
</protein>
<proteinExistence type="predicted"/>
<dbReference type="Proteomes" id="UP001497516">
    <property type="component" value="Chromosome 7"/>
</dbReference>
<accession>A0AAV2FTB8</accession>
<evidence type="ECO:0000313" key="3">
    <source>
        <dbReference type="Proteomes" id="UP001497516"/>
    </source>
</evidence>
<feature type="region of interest" description="Disordered" evidence="1">
    <location>
        <begin position="54"/>
        <end position="102"/>
    </location>
</feature>
<gene>
    <name evidence="2" type="ORF">LTRI10_LOCUS41639</name>
</gene>
<dbReference type="EMBL" id="OZ034820">
    <property type="protein sequence ID" value="CAL1401591.1"/>
    <property type="molecule type" value="Genomic_DNA"/>
</dbReference>
<name>A0AAV2FTB8_9ROSI</name>
<keyword evidence="3" id="KW-1185">Reference proteome</keyword>
<feature type="region of interest" description="Disordered" evidence="1">
    <location>
        <begin position="1"/>
        <end position="23"/>
    </location>
</feature>
<dbReference type="AlphaFoldDB" id="A0AAV2FTB8"/>